<comment type="caution">
    <text evidence="1">The sequence shown here is derived from an EMBL/GenBank/DDBJ whole genome shotgun (WGS) entry which is preliminary data.</text>
</comment>
<keyword evidence="2" id="KW-1185">Reference proteome</keyword>
<sequence>MRDDDDRPRPALEALPLELWDCIVAFADDLFHLCQTCKTLNTLAIEHALLREGVSLTRLLEGNVIWRPTNLWALFLYPAATLPTKKLVFDLAGGNLHDFRHAVDGLTLITRRAPHLRDLKIIFPDPDNHMWHDIMDTWAMTALCVVLSTAAERNSGPVLVFTSCFSRTAFTCWPRDIAEWRLPEGRFNPPKWVTKTVLGLKTRKGPDKLQYGTSTRCHDGQSTQTLPLSDPTSVHLRLTNDGESLLLFNASEIRHFFISDADMASSAKALFHVFLESAQLPMLERLDVYAISHPAAFGKFLVNHPGLQRIWYHGQKTSRAVSPVFSPPLSVAHPGLLELCLSPPHPTTKIPSGFVPGLHLSPQLRRLGLHFYGSPVGGAGATFLEELRCLVERPRALAPLTLELVLHGRSAPLASKKILGIVPRRLGRAQFKPSIVEWPNLTPNPEVATLLDCVDTVELSVESLNTARSMLPWVAALPNLGHVDFFFHLGSRGRPSTPQSPPPSEILEFLEDAQAVLRPATQVSHSSS</sequence>
<evidence type="ECO:0000313" key="2">
    <source>
        <dbReference type="Proteomes" id="UP000613580"/>
    </source>
</evidence>
<keyword evidence="1" id="KW-0548">Nucleotidyltransferase</keyword>
<reference evidence="1" key="1">
    <citation type="submission" date="2020-05" db="EMBL/GenBank/DDBJ databases">
        <title>Mycena genomes resolve the evolution of fungal bioluminescence.</title>
        <authorList>
            <person name="Tsai I.J."/>
        </authorList>
    </citation>
    <scope>NUCLEOTIDE SEQUENCE</scope>
    <source>
        <strain evidence="1">110903Hualien_Pintung</strain>
    </source>
</reference>
<keyword evidence="1" id="KW-0808">Transferase</keyword>
<dbReference type="OrthoDB" id="2989676at2759"/>
<accession>A0A8H6WB09</accession>
<evidence type="ECO:0000313" key="1">
    <source>
        <dbReference type="EMBL" id="KAF7308178.1"/>
    </source>
</evidence>
<organism evidence="1 2">
    <name type="scientific">Mycena chlorophos</name>
    <name type="common">Agaric fungus</name>
    <name type="synonym">Agaricus chlorophos</name>
    <dbReference type="NCBI Taxonomy" id="658473"/>
    <lineage>
        <taxon>Eukaryota</taxon>
        <taxon>Fungi</taxon>
        <taxon>Dikarya</taxon>
        <taxon>Basidiomycota</taxon>
        <taxon>Agaricomycotina</taxon>
        <taxon>Agaricomycetes</taxon>
        <taxon>Agaricomycetidae</taxon>
        <taxon>Agaricales</taxon>
        <taxon>Marasmiineae</taxon>
        <taxon>Mycenaceae</taxon>
        <taxon>Mycena</taxon>
    </lineage>
</organism>
<gene>
    <name evidence="1" type="ORF">HMN09_00665600</name>
</gene>
<dbReference type="Proteomes" id="UP000613580">
    <property type="component" value="Unassembled WGS sequence"/>
</dbReference>
<dbReference type="GO" id="GO:0003964">
    <property type="term" value="F:RNA-directed DNA polymerase activity"/>
    <property type="evidence" value="ECO:0007669"/>
    <property type="project" value="UniProtKB-KW"/>
</dbReference>
<dbReference type="EMBL" id="JACAZE010000008">
    <property type="protein sequence ID" value="KAF7308178.1"/>
    <property type="molecule type" value="Genomic_DNA"/>
</dbReference>
<name>A0A8H6WB09_MYCCL</name>
<proteinExistence type="predicted"/>
<dbReference type="AlphaFoldDB" id="A0A8H6WB09"/>
<keyword evidence="1" id="KW-0695">RNA-directed DNA polymerase</keyword>
<protein>
    <submittedName>
        <fullName evidence="1">Reverse transcriptase domain-containing protein</fullName>
    </submittedName>
</protein>